<sequence>MLQQLQPQNQIPIVYPDSDGQPMSDNTLQFQWIVTIKENLDLLFADNSNVFVAGDLLWYPVEGNNIIRRAPDTMVVFGRPKGYRGSYQQWQEDNIPPQVVFEILSPGNRIKEMAAKLQFYQQYGVEEYYLYDPEKVDFAGWQRIEGQLTIIDEIQGWVSPRLGVRFEMAEELQIFTPTGERFLTFVELGQRLQQEKQRAEQAEARLKELEERLKRLGVDPNLSE</sequence>
<gene>
    <name evidence="3" type="ORF">IQ236_26480</name>
</gene>
<evidence type="ECO:0000256" key="1">
    <source>
        <dbReference type="SAM" id="Coils"/>
    </source>
</evidence>
<dbReference type="Gene3D" id="3.90.1570.10">
    <property type="entry name" value="tt1808, chain A"/>
    <property type="match status" value="1"/>
</dbReference>
<name>A0ABR9UJY6_9CYAN</name>
<comment type="caution">
    <text evidence="3">The sequence shown here is derived from an EMBL/GenBank/DDBJ whole genome shotgun (WGS) entry which is preliminary data.</text>
</comment>
<dbReference type="InterPro" id="IPR011335">
    <property type="entry name" value="Restrct_endonuc-II-like"/>
</dbReference>
<organism evidence="3 4">
    <name type="scientific">Planktothrix mougeotii LEGE 06226</name>
    <dbReference type="NCBI Taxonomy" id="1828728"/>
    <lineage>
        <taxon>Bacteria</taxon>
        <taxon>Bacillati</taxon>
        <taxon>Cyanobacteriota</taxon>
        <taxon>Cyanophyceae</taxon>
        <taxon>Oscillatoriophycideae</taxon>
        <taxon>Oscillatoriales</taxon>
        <taxon>Microcoleaceae</taxon>
        <taxon>Planktothrix</taxon>
    </lineage>
</organism>
<dbReference type="PANTHER" id="PTHR33352">
    <property type="entry name" value="SLR1095 PROTEIN"/>
    <property type="match status" value="1"/>
</dbReference>
<evidence type="ECO:0000313" key="3">
    <source>
        <dbReference type="EMBL" id="MBE9146745.1"/>
    </source>
</evidence>
<evidence type="ECO:0000259" key="2">
    <source>
        <dbReference type="Pfam" id="PF05685"/>
    </source>
</evidence>
<keyword evidence="3" id="KW-0255">Endonuclease</keyword>
<protein>
    <submittedName>
        <fullName evidence="3">Uma2 family endonuclease</fullName>
    </submittedName>
</protein>
<keyword evidence="3" id="KW-0378">Hydrolase</keyword>
<keyword evidence="4" id="KW-1185">Reference proteome</keyword>
<dbReference type="PANTHER" id="PTHR33352:SF2">
    <property type="entry name" value="SLL0995 PROTEIN"/>
    <property type="match status" value="1"/>
</dbReference>
<evidence type="ECO:0000313" key="4">
    <source>
        <dbReference type="Proteomes" id="UP000640725"/>
    </source>
</evidence>
<feature type="coiled-coil region" evidence="1">
    <location>
        <begin position="185"/>
        <end position="219"/>
    </location>
</feature>
<proteinExistence type="predicted"/>
<accession>A0ABR9UJY6</accession>
<dbReference type="RefSeq" id="WP_193872084.1">
    <property type="nucleotide sequence ID" value="NZ_JADEWU010000122.1"/>
</dbReference>
<dbReference type="InterPro" id="IPR008538">
    <property type="entry name" value="Uma2"/>
</dbReference>
<reference evidence="3 4" key="1">
    <citation type="submission" date="2020-10" db="EMBL/GenBank/DDBJ databases">
        <authorList>
            <person name="Castelo-Branco R."/>
            <person name="Eusebio N."/>
            <person name="Adriana R."/>
            <person name="Vieira A."/>
            <person name="Brugerolle De Fraissinette N."/>
            <person name="Rezende De Castro R."/>
            <person name="Schneider M.P."/>
            <person name="Vasconcelos V."/>
            <person name="Leao P.N."/>
        </authorList>
    </citation>
    <scope>NUCLEOTIDE SEQUENCE [LARGE SCALE GENOMIC DNA]</scope>
    <source>
        <strain evidence="3 4">LEGE 06226</strain>
    </source>
</reference>
<dbReference type="Proteomes" id="UP000640725">
    <property type="component" value="Unassembled WGS sequence"/>
</dbReference>
<dbReference type="EMBL" id="JADEWU010000122">
    <property type="protein sequence ID" value="MBE9146745.1"/>
    <property type="molecule type" value="Genomic_DNA"/>
</dbReference>
<dbReference type="InterPro" id="IPR012296">
    <property type="entry name" value="Nuclease_put_TT1808"/>
</dbReference>
<dbReference type="CDD" id="cd06260">
    <property type="entry name" value="DUF820-like"/>
    <property type="match status" value="1"/>
</dbReference>
<keyword evidence="3" id="KW-0540">Nuclease</keyword>
<keyword evidence="1" id="KW-0175">Coiled coil</keyword>
<feature type="domain" description="Putative restriction endonuclease" evidence="2">
    <location>
        <begin position="44"/>
        <end position="148"/>
    </location>
</feature>
<dbReference type="Pfam" id="PF05685">
    <property type="entry name" value="Uma2"/>
    <property type="match status" value="1"/>
</dbReference>
<dbReference type="GO" id="GO:0004519">
    <property type="term" value="F:endonuclease activity"/>
    <property type="evidence" value="ECO:0007669"/>
    <property type="project" value="UniProtKB-KW"/>
</dbReference>
<dbReference type="SUPFAM" id="SSF52980">
    <property type="entry name" value="Restriction endonuclease-like"/>
    <property type="match status" value="1"/>
</dbReference>